<organism evidence="17 18">
    <name type="scientific">Burkholderia singularis</name>
    <dbReference type="NCBI Taxonomy" id="1503053"/>
    <lineage>
        <taxon>Bacteria</taxon>
        <taxon>Pseudomonadati</taxon>
        <taxon>Pseudomonadota</taxon>
        <taxon>Betaproteobacteria</taxon>
        <taxon>Burkholderiales</taxon>
        <taxon>Burkholderiaceae</taxon>
        <taxon>Burkholderia</taxon>
        <taxon>pseudomallei group</taxon>
    </lineage>
</organism>
<keyword evidence="6 14" id="KW-0808">Transferase</keyword>
<keyword evidence="13 14" id="KW-0472">Membrane</keyword>
<keyword evidence="8 14" id="KW-0547">Nucleotide-binding</keyword>
<dbReference type="PROSITE" id="PS50109">
    <property type="entry name" value="HIS_KIN"/>
    <property type="match status" value="1"/>
</dbReference>
<dbReference type="SMART" id="SM00388">
    <property type="entry name" value="HisKA"/>
    <property type="match status" value="1"/>
</dbReference>
<dbReference type="PANTHER" id="PTHR45436">
    <property type="entry name" value="SENSOR HISTIDINE KINASE YKOH"/>
    <property type="match status" value="1"/>
</dbReference>
<dbReference type="EMBL" id="LOWA01000018">
    <property type="protein sequence ID" value="KVE28379.1"/>
    <property type="molecule type" value="Genomic_DNA"/>
</dbReference>
<comment type="catalytic activity">
    <reaction evidence="1 14">
        <text>ATP + protein L-histidine = ADP + protein N-phospho-L-histidine.</text>
        <dbReference type="EC" id="2.7.13.3"/>
    </reaction>
</comment>
<comment type="function">
    <text evidence="14">Member of a two-component regulatory system.</text>
</comment>
<evidence type="ECO:0000313" key="17">
    <source>
        <dbReference type="EMBL" id="KVE28379.1"/>
    </source>
</evidence>
<dbReference type="EC" id="2.7.13.3" evidence="14"/>
<dbReference type="InterPro" id="IPR006290">
    <property type="entry name" value="CztS_silS_copS"/>
</dbReference>
<keyword evidence="18" id="KW-1185">Reference proteome</keyword>
<evidence type="ECO:0000259" key="16">
    <source>
        <dbReference type="PROSITE" id="PS50885"/>
    </source>
</evidence>
<feature type="transmembrane region" description="Helical" evidence="14">
    <location>
        <begin position="163"/>
        <end position="191"/>
    </location>
</feature>
<dbReference type="GO" id="GO:0000155">
    <property type="term" value="F:phosphorelay sensor kinase activity"/>
    <property type="evidence" value="ECO:0007669"/>
    <property type="project" value="InterPro"/>
</dbReference>
<evidence type="ECO:0000256" key="7">
    <source>
        <dbReference type="ARBA" id="ARBA00022692"/>
    </source>
</evidence>
<dbReference type="PANTHER" id="PTHR45436:SF15">
    <property type="entry name" value="SENSOR HISTIDINE KINASE CUSS"/>
    <property type="match status" value="1"/>
</dbReference>
<dbReference type="GO" id="GO:0005886">
    <property type="term" value="C:plasma membrane"/>
    <property type="evidence" value="ECO:0007669"/>
    <property type="project" value="UniProtKB-SubCell"/>
</dbReference>
<dbReference type="Pfam" id="PF00672">
    <property type="entry name" value="HAMP"/>
    <property type="match status" value="1"/>
</dbReference>
<dbReference type="PRINTS" id="PR00344">
    <property type="entry name" value="BCTRLSENSOR"/>
</dbReference>
<feature type="transmembrane region" description="Helical" evidence="14">
    <location>
        <begin position="12"/>
        <end position="37"/>
    </location>
</feature>
<dbReference type="CDD" id="cd06225">
    <property type="entry name" value="HAMP"/>
    <property type="match status" value="1"/>
</dbReference>
<dbReference type="SMART" id="SM00387">
    <property type="entry name" value="HATPase_c"/>
    <property type="match status" value="1"/>
</dbReference>
<keyword evidence="3 14" id="KW-1003">Cell membrane</keyword>
<proteinExistence type="predicted"/>
<evidence type="ECO:0000256" key="3">
    <source>
        <dbReference type="ARBA" id="ARBA00022475"/>
    </source>
</evidence>
<dbReference type="InterPro" id="IPR003661">
    <property type="entry name" value="HisK_dim/P_dom"/>
</dbReference>
<dbReference type="SUPFAM" id="SSF55874">
    <property type="entry name" value="ATPase domain of HSP90 chaperone/DNA topoisomerase II/histidine kinase"/>
    <property type="match status" value="1"/>
</dbReference>
<keyword evidence="4 14" id="KW-0997">Cell inner membrane</keyword>
<dbReference type="CDD" id="cd00082">
    <property type="entry name" value="HisKA"/>
    <property type="match status" value="1"/>
</dbReference>
<evidence type="ECO:0000256" key="2">
    <source>
        <dbReference type="ARBA" id="ARBA00004429"/>
    </source>
</evidence>
<dbReference type="Gene3D" id="6.10.340.10">
    <property type="match status" value="1"/>
</dbReference>
<evidence type="ECO:0000256" key="11">
    <source>
        <dbReference type="ARBA" id="ARBA00022989"/>
    </source>
</evidence>
<keyword evidence="5" id="KW-0597">Phosphoprotein</keyword>
<keyword evidence="9 14" id="KW-0418">Kinase</keyword>
<dbReference type="Gene3D" id="1.10.287.130">
    <property type="match status" value="1"/>
</dbReference>
<dbReference type="InterPro" id="IPR048590">
    <property type="entry name" value="CusS-like_sensor"/>
</dbReference>
<dbReference type="AlphaFoldDB" id="A0A103E4T3"/>
<dbReference type="InterPro" id="IPR003594">
    <property type="entry name" value="HATPase_dom"/>
</dbReference>
<dbReference type="InterPro" id="IPR005467">
    <property type="entry name" value="His_kinase_dom"/>
</dbReference>
<dbReference type="RefSeq" id="WP_059514307.1">
    <property type="nucleotide sequence ID" value="NZ_LOWA01000018.1"/>
</dbReference>
<dbReference type="SUPFAM" id="SSF158472">
    <property type="entry name" value="HAMP domain-like"/>
    <property type="match status" value="1"/>
</dbReference>
<dbReference type="FunFam" id="3.30.565.10:FF:000006">
    <property type="entry name" value="Sensor histidine kinase WalK"/>
    <property type="match status" value="1"/>
</dbReference>
<protein>
    <recommendedName>
        <fullName evidence="14">Sensor protein</fullName>
        <ecNumber evidence="14">2.7.13.3</ecNumber>
    </recommendedName>
</protein>
<comment type="subcellular location">
    <subcellularLocation>
        <location evidence="2">Cell inner membrane</location>
        <topology evidence="2">Multi-pass membrane protein</topology>
    </subcellularLocation>
</comment>
<dbReference type="Gene3D" id="3.30.565.10">
    <property type="entry name" value="Histidine kinase-like ATPase, C-terminal domain"/>
    <property type="match status" value="1"/>
</dbReference>
<dbReference type="SMART" id="SM00304">
    <property type="entry name" value="HAMP"/>
    <property type="match status" value="1"/>
</dbReference>
<evidence type="ECO:0000256" key="13">
    <source>
        <dbReference type="ARBA" id="ARBA00023136"/>
    </source>
</evidence>
<sequence length="466" mass="50875">MIRRILPRTLRARMTALIILATSATLALSGIALYGALRNRIESTSAHEMAATLDAIRTHLADIGDINDIALNAGLWTDQLHGHQNLDMAIIDADGRKLFSTRGFVAASPRTAWPSSPATSESSSPGLTLHYLGASVPLRHAGNRTVSVVVQYDGKNDRALLRAYAYTVVLIEVLGVMLSAALAYGIAMLGLSPLRQLAARAEQMSTSRLAQPLPALDTSGELKEMEHAFNEMIARLNDSFARLSQFSSNLAHDMRTPLTNLLAEAQVALSKPRTADEYRGVIESSIDEYRRLSRMIEDMLFLARSDNAESNLAIRTLDAAEEAERVAGYYEAVAEDATVSIVVRGQARVQADPLLYHRALSNLLSNALNHAPHGTTITIECQQTDDFTTISVSDTGRGIEPQHREHIFERFYRVDPARHNSASGTGLGLAIVRSIMQDHGGTCGVDSEPHVRTTFWLKFPANPRSA</sequence>
<dbReference type="InterPro" id="IPR036097">
    <property type="entry name" value="HisK_dim/P_sf"/>
</dbReference>
<comment type="caution">
    <text evidence="17">The sequence shown here is derived from an EMBL/GenBank/DDBJ whole genome shotgun (WGS) entry which is preliminary data.</text>
</comment>
<evidence type="ECO:0000256" key="1">
    <source>
        <dbReference type="ARBA" id="ARBA00000085"/>
    </source>
</evidence>
<evidence type="ECO:0000256" key="9">
    <source>
        <dbReference type="ARBA" id="ARBA00022777"/>
    </source>
</evidence>
<feature type="domain" description="HAMP" evidence="16">
    <location>
        <begin position="188"/>
        <end position="241"/>
    </location>
</feature>
<evidence type="ECO:0000256" key="14">
    <source>
        <dbReference type="RuleBase" id="RU364088"/>
    </source>
</evidence>
<name>A0A103E4T3_9BURK</name>
<dbReference type="InterPro" id="IPR050428">
    <property type="entry name" value="TCS_sensor_his_kinase"/>
</dbReference>
<evidence type="ECO:0000256" key="12">
    <source>
        <dbReference type="ARBA" id="ARBA00023012"/>
    </source>
</evidence>
<evidence type="ECO:0000313" key="18">
    <source>
        <dbReference type="Proteomes" id="UP000062788"/>
    </source>
</evidence>
<keyword evidence="7 14" id="KW-0812">Transmembrane</keyword>
<dbReference type="CDD" id="cd00075">
    <property type="entry name" value="HATPase"/>
    <property type="match status" value="1"/>
</dbReference>
<dbReference type="PROSITE" id="PS50885">
    <property type="entry name" value="HAMP"/>
    <property type="match status" value="1"/>
</dbReference>
<dbReference type="GO" id="GO:0005524">
    <property type="term" value="F:ATP binding"/>
    <property type="evidence" value="ECO:0007669"/>
    <property type="project" value="UniProtKB-KW"/>
</dbReference>
<keyword evidence="12 14" id="KW-0902">Two-component regulatory system</keyword>
<feature type="domain" description="Histidine kinase" evidence="15">
    <location>
        <begin position="249"/>
        <end position="463"/>
    </location>
</feature>
<evidence type="ECO:0000256" key="10">
    <source>
        <dbReference type="ARBA" id="ARBA00022840"/>
    </source>
</evidence>
<dbReference type="Proteomes" id="UP000062788">
    <property type="component" value="Unassembled WGS sequence"/>
</dbReference>
<evidence type="ECO:0000259" key="15">
    <source>
        <dbReference type="PROSITE" id="PS50109"/>
    </source>
</evidence>
<dbReference type="InterPro" id="IPR036890">
    <property type="entry name" value="HATPase_C_sf"/>
</dbReference>
<evidence type="ECO:0000256" key="6">
    <source>
        <dbReference type="ARBA" id="ARBA00022679"/>
    </source>
</evidence>
<keyword evidence="10 14" id="KW-0067">ATP-binding</keyword>
<dbReference type="InterPro" id="IPR003660">
    <property type="entry name" value="HAMP_dom"/>
</dbReference>
<reference evidence="17 18" key="1">
    <citation type="submission" date="2015-11" db="EMBL/GenBank/DDBJ databases">
        <title>Expanding the genomic diversity of Burkholderia species for the development of highly accurate diagnostics.</title>
        <authorList>
            <person name="Sahl J."/>
            <person name="Keim P."/>
            <person name="Wagner D."/>
        </authorList>
    </citation>
    <scope>NUCLEOTIDE SEQUENCE [LARGE SCALE GENOMIC DNA]</scope>
    <source>
        <strain evidence="17 18">TSV85</strain>
    </source>
</reference>
<dbReference type="SUPFAM" id="SSF47384">
    <property type="entry name" value="Homodimeric domain of signal transducing histidine kinase"/>
    <property type="match status" value="1"/>
</dbReference>
<dbReference type="OrthoDB" id="9786919at2"/>
<dbReference type="NCBIfam" id="TIGR01386">
    <property type="entry name" value="cztS_silS_copS"/>
    <property type="match status" value="1"/>
</dbReference>
<evidence type="ECO:0000256" key="5">
    <source>
        <dbReference type="ARBA" id="ARBA00022553"/>
    </source>
</evidence>
<gene>
    <name evidence="17" type="ORF">WS67_06345</name>
</gene>
<accession>A0A103E4T3</accession>
<dbReference type="InterPro" id="IPR004358">
    <property type="entry name" value="Sig_transdc_His_kin-like_C"/>
</dbReference>
<dbReference type="Pfam" id="PF02518">
    <property type="entry name" value="HATPase_c"/>
    <property type="match status" value="1"/>
</dbReference>
<dbReference type="Pfam" id="PF00512">
    <property type="entry name" value="HisKA"/>
    <property type="match status" value="1"/>
</dbReference>
<keyword evidence="11 14" id="KW-1133">Transmembrane helix</keyword>
<dbReference type="Pfam" id="PF21085">
    <property type="entry name" value="CusS"/>
    <property type="match status" value="1"/>
</dbReference>
<evidence type="ECO:0000256" key="4">
    <source>
        <dbReference type="ARBA" id="ARBA00022519"/>
    </source>
</evidence>
<evidence type="ECO:0000256" key="8">
    <source>
        <dbReference type="ARBA" id="ARBA00022741"/>
    </source>
</evidence>